<dbReference type="PANTHER" id="PTHR37610">
    <property type="entry name" value="CCHC-TYPE DOMAIN-CONTAINING PROTEIN"/>
    <property type="match status" value="1"/>
</dbReference>
<keyword evidence="3" id="KW-0418">Kinase</keyword>
<name>A0A392V9K1_9FABA</name>
<keyword evidence="4" id="KW-1185">Reference proteome</keyword>
<dbReference type="InterPro" id="IPR029472">
    <property type="entry name" value="Copia-like_N"/>
</dbReference>
<comment type="caution">
    <text evidence="3">The sequence shown here is derived from an EMBL/GenBank/DDBJ whole genome shotgun (WGS) entry which is preliminary data.</text>
</comment>
<organism evidence="3 4">
    <name type="scientific">Trifolium medium</name>
    <dbReference type="NCBI Taxonomy" id="97028"/>
    <lineage>
        <taxon>Eukaryota</taxon>
        <taxon>Viridiplantae</taxon>
        <taxon>Streptophyta</taxon>
        <taxon>Embryophyta</taxon>
        <taxon>Tracheophyta</taxon>
        <taxon>Spermatophyta</taxon>
        <taxon>Magnoliopsida</taxon>
        <taxon>eudicotyledons</taxon>
        <taxon>Gunneridae</taxon>
        <taxon>Pentapetalae</taxon>
        <taxon>rosids</taxon>
        <taxon>fabids</taxon>
        <taxon>Fabales</taxon>
        <taxon>Fabaceae</taxon>
        <taxon>Papilionoideae</taxon>
        <taxon>50 kb inversion clade</taxon>
        <taxon>NPAAA clade</taxon>
        <taxon>Hologalegina</taxon>
        <taxon>IRL clade</taxon>
        <taxon>Trifolieae</taxon>
        <taxon>Trifolium</taxon>
    </lineage>
</organism>
<dbReference type="EMBL" id="LXQA011059520">
    <property type="protein sequence ID" value="MCI83120.1"/>
    <property type="molecule type" value="Genomic_DNA"/>
</dbReference>
<feature type="domain" description="Retrotransposon Copia-like N-terminal" evidence="2">
    <location>
        <begin position="22"/>
        <end position="68"/>
    </location>
</feature>
<feature type="region of interest" description="Disordered" evidence="1">
    <location>
        <begin position="1"/>
        <end position="27"/>
    </location>
</feature>
<evidence type="ECO:0000259" key="2">
    <source>
        <dbReference type="Pfam" id="PF14244"/>
    </source>
</evidence>
<feature type="compositionally biased region" description="Pro residues" evidence="1">
    <location>
        <begin position="1"/>
        <end position="10"/>
    </location>
</feature>
<feature type="non-terminal residue" evidence="3">
    <location>
        <position position="73"/>
    </location>
</feature>
<feature type="non-terminal residue" evidence="3">
    <location>
        <position position="1"/>
    </location>
</feature>
<dbReference type="Pfam" id="PF14244">
    <property type="entry name" value="Retrotran_gag_3"/>
    <property type="match status" value="1"/>
</dbReference>
<dbReference type="GO" id="GO:0016301">
    <property type="term" value="F:kinase activity"/>
    <property type="evidence" value="ECO:0007669"/>
    <property type="project" value="UniProtKB-KW"/>
</dbReference>
<dbReference type="AlphaFoldDB" id="A0A392V9K1"/>
<keyword evidence="3" id="KW-0675">Receptor</keyword>
<dbReference type="PANTHER" id="PTHR37610:SF55">
    <property type="entry name" value="RETROTRANSPOSON COPIA-LIKE N-TERMINAL DOMAIN-CONTAINING PROTEIN"/>
    <property type="match status" value="1"/>
</dbReference>
<proteinExistence type="predicted"/>
<evidence type="ECO:0000313" key="4">
    <source>
        <dbReference type="Proteomes" id="UP000265520"/>
    </source>
</evidence>
<protein>
    <submittedName>
        <fullName evidence="3">Receptor-like serine/threonine kinase</fullName>
    </submittedName>
</protein>
<evidence type="ECO:0000256" key="1">
    <source>
        <dbReference type="SAM" id="MobiDB-lite"/>
    </source>
</evidence>
<evidence type="ECO:0000313" key="3">
    <source>
        <dbReference type="EMBL" id="MCI83120.1"/>
    </source>
</evidence>
<sequence length="73" mass="7874">PRVAPPPPADPSSDPSSPYYVHSSDGPSSVKVTPLLNGSNYHSWARSMRRALGAKLKFEFLDGSISMPIDAFD</sequence>
<dbReference type="Proteomes" id="UP000265520">
    <property type="component" value="Unassembled WGS sequence"/>
</dbReference>
<reference evidence="3 4" key="1">
    <citation type="journal article" date="2018" name="Front. Plant Sci.">
        <title>Red Clover (Trifolium pratense) and Zigzag Clover (T. medium) - A Picture of Genomic Similarities and Differences.</title>
        <authorList>
            <person name="Dluhosova J."/>
            <person name="Istvanek J."/>
            <person name="Nedelnik J."/>
            <person name="Repkova J."/>
        </authorList>
    </citation>
    <scope>NUCLEOTIDE SEQUENCE [LARGE SCALE GENOMIC DNA]</scope>
    <source>
        <strain evidence="4">cv. 10/8</strain>
        <tissue evidence="3">Leaf</tissue>
    </source>
</reference>
<accession>A0A392V9K1</accession>
<keyword evidence="3" id="KW-0808">Transferase</keyword>